<dbReference type="Pfam" id="PF13155">
    <property type="entry name" value="Toprim_2"/>
    <property type="match status" value="1"/>
</dbReference>
<keyword evidence="1 12" id="KW-0240">DNA-directed RNA polymerase</keyword>
<evidence type="ECO:0000256" key="5">
    <source>
        <dbReference type="ARBA" id="ARBA00022705"/>
    </source>
</evidence>
<comment type="domain">
    <text evidence="12">Contains an N-terminal zinc-binding domain, a central core domain that contains the primase activity, and a C-terminal DnaB-binding domain.</text>
</comment>
<dbReference type="Gene3D" id="3.90.580.10">
    <property type="entry name" value="Zinc finger, CHC2-type domain"/>
    <property type="match status" value="1"/>
</dbReference>
<dbReference type="InterPro" id="IPR002694">
    <property type="entry name" value="Znf_CHC2"/>
</dbReference>
<keyword evidence="6 12" id="KW-0479">Metal-binding</keyword>
<feature type="region of interest" description="Disordered" evidence="13">
    <location>
        <begin position="446"/>
        <end position="466"/>
    </location>
</feature>
<dbReference type="CDD" id="cd03364">
    <property type="entry name" value="TOPRIM_DnaG_primases"/>
    <property type="match status" value="1"/>
</dbReference>
<dbReference type="KEGG" id="pah:Poras_0839"/>
<dbReference type="InterPro" id="IPR006171">
    <property type="entry name" value="TOPRIM_dom"/>
</dbReference>
<feature type="domain" description="Toprim" evidence="14">
    <location>
        <begin position="261"/>
        <end position="344"/>
    </location>
</feature>
<dbReference type="GO" id="GO:0000428">
    <property type="term" value="C:DNA-directed RNA polymerase complex"/>
    <property type="evidence" value="ECO:0007669"/>
    <property type="project" value="UniProtKB-KW"/>
</dbReference>
<keyword evidence="8 12" id="KW-0862">Zinc</keyword>
<dbReference type="FunFam" id="3.40.1360.10:FF:000002">
    <property type="entry name" value="DNA primase"/>
    <property type="match status" value="1"/>
</dbReference>
<keyword evidence="2 12" id="KW-0639">Primosome</keyword>
<gene>
    <name evidence="12" type="primary">dnaG</name>
    <name evidence="15" type="ordered locus">Poras_0839</name>
</gene>
<evidence type="ECO:0000256" key="4">
    <source>
        <dbReference type="ARBA" id="ARBA00022695"/>
    </source>
</evidence>
<reference evidence="16" key="1">
    <citation type="submission" date="2011-04" db="EMBL/GenBank/DDBJ databases">
        <title>The complete genome of Porphyromonas asaccharolytica DSM 20707.</title>
        <authorList>
            <person name="Lucas S."/>
            <person name="Han J."/>
            <person name="Lapidus A."/>
            <person name="Bruce D."/>
            <person name="Goodwin L."/>
            <person name="Pitluck S."/>
            <person name="Peters L."/>
            <person name="Kyrpides N."/>
            <person name="Mavromatis K."/>
            <person name="Ivanova N."/>
            <person name="Ovchinnikova G."/>
            <person name="Pagani I."/>
            <person name="Lu M."/>
            <person name="Detter J.C."/>
            <person name="Tapia R."/>
            <person name="Han C."/>
            <person name="Land M."/>
            <person name="Hauser L."/>
            <person name="Markowitz V."/>
            <person name="Cheng J.-F."/>
            <person name="Hugenholtz P."/>
            <person name="Woyke T."/>
            <person name="Wu D."/>
            <person name="Gronow S."/>
            <person name="Wellnitz S."/>
            <person name="Brambilla E."/>
            <person name="Klenk H.-P."/>
            <person name="Eisen J.A."/>
        </authorList>
    </citation>
    <scope>NUCLEOTIDE SEQUENCE [LARGE SCALE GENOMIC DNA]</scope>
    <source>
        <strain evidence="16">ATCC 25260 / DSM 20707 / VPI 4198</strain>
    </source>
</reference>
<dbReference type="AlphaFoldDB" id="F4KK57"/>
<accession>F4KK57</accession>
<feature type="zinc finger region" description="CHC2-type" evidence="12">
    <location>
        <begin position="37"/>
        <end position="61"/>
    </location>
</feature>
<keyword evidence="16" id="KW-1185">Reference proteome</keyword>
<comment type="subunit">
    <text evidence="12">Monomer. Interacts with DnaB.</text>
</comment>
<evidence type="ECO:0000256" key="9">
    <source>
        <dbReference type="ARBA" id="ARBA00022842"/>
    </source>
</evidence>
<dbReference type="InterPro" id="IPR030846">
    <property type="entry name" value="DnaG_bac"/>
</dbReference>
<dbReference type="Proteomes" id="UP000006545">
    <property type="component" value="Chromosome"/>
</dbReference>
<dbReference type="Pfam" id="PF01807">
    <property type="entry name" value="Zn_ribbon_DnaG"/>
    <property type="match status" value="1"/>
</dbReference>
<dbReference type="PROSITE" id="PS50880">
    <property type="entry name" value="TOPRIM"/>
    <property type="match status" value="1"/>
</dbReference>
<dbReference type="GO" id="GO:0005737">
    <property type="term" value="C:cytoplasm"/>
    <property type="evidence" value="ECO:0007669"/>
    <property type="project" value="TreeGrafter"/>
</dbReference>
<dbReference type="SMART" id="SM00400">
    <property type="entry name" value="ZnF_CHCC"/>
    <property type="match status" value="1"/>
</dbReference>
<dbReference type="OrthoDB" id="9803773at2"/>
<evidence type="ECO:0000313" key="16">
    <source>
        <dbReference type="Proteomes" id="UP000006545"/>
    </source>
</evidence>
<keyword evidence="5 12" id="KW-0235">DNA replication</keyword>
<evidence type="ECO:0000256" key="6">
    <source>
        <dbReference type="ARBA" id="ARBA00022723"/>
    </source>
</evidence>
<dbReference type="GO" id="GO:0003677">
    <property type="term" value="F:DNA binding"/>
    <property type="evidence" value="ECO:0007669"/>
    <property type="project" value="UniProtKB-KW"/>
</dbReference>
<keyword evidence="7 12" id="KW-0863">Zinc-finger</keyword>
<name>F4KK57_PORAD</name>
<evidence type="ECO:0000313" key="15">
    <source>
        <dbReference type="EMBL" id="AEE12782.1"/>
    </source>
</evidence>
<dbReference type="SMART" id="SM00493">
    <property type="entry name" value="TOPRIM"/>
    <property type="match status" value="1"/>
</dbReference>
<evidence type="ECO:0000256" key="11">
    <source>
        <dbReference type="ARBA" id="ARBA00023163"/>
    </source>
</evidence>
<proteinExistence type="inferred from homology"/>
<dbReference type="GO" id="GO:0003899">
    <property type="term" value="F:DNA-directed RNA polymerase activity"/>
    <property type="evidence" value="ECO:0007669"/>
    <property type="project" value="UniProtKB-UniRule"/>
</dbReference>
<protein>
    <recommendedName>
        <fullName evidence="12">DNA primase</fullName>
        <ecNumber evidence="12">2.7.7.101</ecNumber>
    </recommendedName>
</protein>
<dbReference type="SUPFAM" id="SSF56731">
    <property type="entry name" value="DNA primase core"/>
    <property type="match status" value="1"/>
</dbReference>
<dbReference type="STRING" id="879243.Poras_0839"/>
<dbReference type="InterPro" id="IPR006295">
    <property type="entry name" value="DNA_primase_DnaG"/>
</dbReference>
<dbReference type="PANTHER" id="PTHR30313">
    <property type="entry name" value="DNA PRIMASE"/>
    <property type="match status" value="1"/>
</dbReference>
<dbReference type="InterPro" id="IPR034151">
    <property type="entry name" value="TOPRIM_DnaG_bac"/>
</dbReference>
<keyword evidence="9" id="KW-0460">Magnesium</keyword>
<dbReference type="GO" id="GO:0006269">
    <property type="term" value="P:DNA replication, synthesis of primer"/>
    <property type="evidence" value="ECO:0007669"/>
    <property type="project" value="UniProtKB-UniRule"/>
</dbReference>
<dbReference type="eggNOG" id="COG0358">
    <property type="taxonomic scope" value="Bacteria"/>
</dbReference>
<dbReference type="HAMAP" id="MF_00974">
    <property type="entry name" value="DNA_primase_DnaG"/>
    <property type="match status" value="1"/>
</dbReference>
<comment type="catalytic activity">
    <reaction evidence="12">
        <text>ssDNA + n NTP = ssDNA/pppN(pN)n-1 hybrid + (n-1) diphosphate.</text>
        <dbReference type="EC" id="2.7.7.101"/>
    </reaction>
</comment>
<evidence type="ECO:0000256" key="2">
    <source>
        <dbReference type="ARBA" id="ARBA00022515"/>
    </source>
</evidence>
<dbReference type="EMBL" id="CP002689">
    <property type="protein sequence ID" value="AEE12782.1"/>
    <property type="molecule type" value="Genomic_DNA"/>
</dbReference>
<evidence type="ECO:0000256" key="13">
    <source>
        <dbReference type="SAM" id="MobiDB-lite"/>
    </source>
</evidence>
<evidence type="ECO:0000259" key="14">
    <source>
        <dbReference type="PROSITE" id="PS50880"/>
    </source>
</evidence>
<dbReference type="NCBIfam" id="TIGR01391">
    <property type="entry name" value="dnaG"/>
    <property type="match status" value="1"/>
</dbReference>
<dbReference type="Pfam" id="PF10410">
    <property type="entry name" value="DnaB_bind"/>
    <property type="match status" value="1"/>
</dbReference>
<dbReference type="EC" id="2.7.7.101" evidence="12"/>
<evidence type="ECO:0000256" key="3">
    <source>
        <dbReference type="ARBA" id="ARBA00022679"/>
    </source>
</evidence>
<keyword evidence="11 12" id="KW-0804">Transcription</keyword>
<dbReference type="Pfam" id="PF08275">
    <property type="entry name" value="DNAG_N"/>
    <property type="match status" value="1"/>
</dbReference>
<evidence type="ECO:0000256" key="10">
    <source>
        <dbReference type="ARBA" id="ARBA00023125"/>
    </source>
</evidence>
<evidence type="ECO:0000256" key="1">
    <source>
        <dbReference type="ARBA" id="ARBA00022478"/>
    </source>
</evidence>
<comment type="similarity">
    <text evidence="12">Belongs to the DnaG primase family.</text>
</comment>
<dbReference type="InterPro" id="IPR013264">
    <property type="entry name" value="DNAG_N"/>
</dbReference>
<comment type="function">
    <text evidence="12">RNA polymerase that catalyzes the synthesis of short RNA molecules used as primers for DNA polymerase during DNA replication.</text>
</comment>
<evidence type="ECO:0000256" key="12">
    <source>
        <dbReference type="HAMAP-Rule" id="MF_00974"/>
    </source>
</evidence>
<dbReference type="Gene3D" id="3.40.1360.10">
    <property type="match status" value="1"/>
</dbReference>
<dbReference type="GO" id="GO:0008270">
    <property type="term" value="F:zinc ion binding"/>
    <property type="evidence" value="ECO:0007669"/>
    <property type="project" value="UniProtKB-UniRule"/>
</dbReference>
<dbReference type="FunFam" id="3.90.580.10:FF:000001">
    <property type="entry name" value="DNA primase"/>
    <property type="match status" value="1"/>
</dbReference>
<evidence type="ECO:0000256" key="7">
    <source>
        <dbReference type="ARBA" id="ARBA00022771"/>
    </source>
</evidence>
<dbReference type="InterPro" id="IPR037068">
    <property type="entry name" value="DNA_primase_core_N_sf"/>
</dbReference>
<sequence>MIDEQTKQLIIDTARIEDVVSDFVQLRRKGSGFVGLCPFHKDRHPSFIVTPSKNICKCFACGAGGTPISFIMKIQNCSFVEALRYLAQKYNIPMPEREMTEEEQQRKNEREALYLANEVAAKFFTEQLLSSEEGLDIALPYFTQRGVRSEAIQAFGLGYSPSDRRALAKYVEEHGYDMESFVATGLLYAPSEGRPSGDRYHERVIFPIYNVGGRVVGFGGRTMRKADKIAKYINSPESIIYDKSRELYGLYQAKQAIGRLDRSIIVEGYLDVIAMHQVGIENVVATSGTALTESQIQLLRRFSRNVLVLFDGDEAGVKAALRSIDMLLAEGMQIKLLVLPDGEDPDEFVAKRSRTEVEEYFAAHEQDFLTFKSQLYAPQMASDPQLKTQLMRDILQSIATIPDSLERIVYIQQMSQMYGVAEDLLLQQIKQERFSRGRVYQYAPPAAATPEERAPEETPQEVSPLDAPMSNEALDLVRLVVRYGERKLKISVQDEEAGEGAEPMVIQVAVANFVYQELKQDDIVIEHPLVKRILNDSNKMMLEELSDSEDGESKHRCGSFLCNSEVPQVAALAVDLYATPYRLSRKAREELQMPDDDDEKVPDEWVRDMTFKVLYTYKLAYAEEHCQQISQQIQALQQEHPEADYESYQPLLQELSTWQEIRKAFAQFSGQRVVIS</sequence>
<comment type="cofactor">
    <cofactor evidence="12">
        <name>Zn(2+)</name>
        <dbReference type="ChEBI" id="CHEBI:29105"/>
    </cofactor>
    <text evidence="12">Binds 1 zinc ion per monomer.</text>
</comment>
<dbReference type="GO" id="GO:1990077">
    <property type="term" value="C:primosome complex"/>
    <property type="evidence" value="ECO:0007669"/>
    <property type="project" value="UniProtKB-KW"/>
</dbReference>
<organism evidence="15 16">
    <name type="scientific">Porphyromonas asaccharolytica (strain ATCC 25260 / DSM 20707 / BCRC 10618 / CCUG 7834 / JCM 6326 / LMG 13178 / VPI 4198 / B440)</name>
    <name type="common">Bacteroides asaccharolyticus</name>
    <dbReference type="NCBI Taxonomy" id="879243"/>
    <lineage>
        <taxon>Bacteria</taxon>
        <taxon>Pseudomonadati</taxon>
        <taxon>Bacteroidota</taxon>
        <taxon>Bacteroidia</taxon>
        <taxon>Bacteroidales</taxon>
        <taxon>Porphyromonadaceae</taxon>
        <taxon>Porphyromonas</taxon>
    </lineage>
</organism>
<dbReference type="PANTHER" id="PTHR30313:SF2">
    <property type="entry name" value="DNA PRIMASE"/>
    <property type="match status" value="1"/>
</dbReference>
<dbReference type="SUPFAM" id="SSF57783">
    <property type="entry name" value="Zinc beta-ribbon"/>
    <property type="match status" value="1"/>
</dbReference>
<dbReference type="InterPro" id="IPR050219">
    <property type="entry name" value="DnaG_primase"/>
</dbReference>
<keyword evidence="10 12" id="KW-0238">DNA-binding</keyword>
<keyword evidence="4 12" id="KW-0548">Nucleotidyltransferase</keyword>
<keyword evidence="3 12" id="KW-0808">Transferase</keyword>
<evidence type="ECO:0000256" key="8">
    <source>
        <dbReference type="ARBA" id="ARBA00022833"/>
    </source>
</evidence>
<dbReference type="InterPro" id="IPR036977">
    <property type="entry name" value="DNA_primase_Znf_CHC2"/>
</dbReference>
<dbReference type="Gene3D" id="3.90.980.10">
    <property type="entry name" value="DNA primase, catalytic core, N-terminal domain"/>
    <property type="match status" value="1"/>
</dbReference>
<dbReference type="RefSeq" id="WP_004331178.1">
    <property type="nucleotide sequence ID" value="NC_015501.1"/>
</dbReference>
<dbReference type="InterPro" id="IPR019475">
    <property type="entry name" value="DNA_primase_DnaB-bd"/>
</dbReference>
<dbReference type="HOGENOM" id="CLU_013501_3_0_10"/>